<proteinExistence type="predicted"/>
<evidence type="ECO:0000313" key="1">
    <source>
        <dbReference type="EMBL" id="AEG91200.1"/>
    </source>
</evidence>
<sequence>MLRLEQDTGEWTLAAVVRT</sequence>
<dbReference type="Proteomes" id="UP000008385">
    <property type="component" value="Chromosome"/>
</dbReference>
<evidence type="ECO:0000313" key="2">
    <source>
        <dbReference type="Proteomes" id="UP000008385"/>
    </source>
</evidence>
<reference evidence="2" key="1">
    <citation type="submission" date="2006-01" db="EMBL/GenBank/DDBJ databases">
        <title>Genome of the cyst-dividing bacterium Ramlibacter tataouinensis.</title>
        <authorList>
            <person name="Barakat M."/>
            <person name="Ortet P."/>
            <person name="De Luca G."/>
            <person name="Jourlin-Castelli C."/>
            <person name="Ansaldi M."/>
            <person name="Py B."/>
            <person name="Fichant G."/>
            <person name="Coutinho P."/>
            <person name="Voulhoux R."/>
            <person name="Bastien O."/>
            <person name="Roy S."/>
            <person name="Marechal E."/>
            <person name="Henrissat B."/>
            <person name="Quentin Y."/>
            <person name="Noirot P."/>
            <person name="Filloux A."/>
            <person name="Mejean V."/>
            <person name="DuBow M."/>
            <person name="Barras F."/>
            <person name="Heulin T."/>
        </authorList>
    </citation>
    <scope>NUCLEOTIDE SEQUENCE [LARGE SCALE GENOMIC DNA]</scope>
    <source>
        <strain evidence="2">ATCC BAA-407 / DSM 14655 / LMG 21543 / TTB310</strain>
    </source>
</reference>
<dbReference type="HOGENOM" id="CLU_3429856_0_0_4"/>
<dbReference type="KEGG" id="rta:Rta_01370"/>
<accession>F5Y3B3</accession>
<name>F5Y3B3_RAMTT</name>
<protein>
    <submittedName>
        <fullName evidence="1">Uncharacterized protein</fullName>
    </submittedName>
</protein>
<keyword evidence="2" id="KW-1185">Reference proteome</keyword>
<gene>
    <name evidence="1" type="ordered locus">Rta_01370</name>
</gene>
<dbReference type="EMBL" id="CP000245">
    <property type="protein sequence ID" value="AEG91200.1"/>
    <property type="molecule type" value="Genomic_DNA"/>
</dbReference>
<reference evidence="1 2" key="2">
    <citation type="journal article" date="2011" name="PLoS ONE">
        <title>The Cyst-Dividing Bacterium Ramlibacter tataouinensis TTB310 Genome Reveals a Well-Stocked Toolbox for Adaptation to a Desert Environment.</title>
        <authorList>
            <person name="De Luca G."/>
            <person name="Barakat M."/>
            <person name="Ortet P."/>
            <person name="Fochesato S."/>
            <person name="Jourlin-Castelli C."/>
            <person name="Ansaldi M."/>
            <person name="Py B."/>
            <person name="Fichant G."/>
            <person name="Coutinho P.M."/>
            <person name="Voulhoux R."/>
            <person name="Bastien O."/>
            <person name="Marechal E."/>
            <person name="Henrissat B."/>
            <person name="Quentin Y."/>
            <person name="Noirot P."/>
            <person name="Filloux A."/>
            <person name="Mejean V."/>
            <person name="Dubow M.S."/>
            <person name="Barras F."/>
            <person name="Barbe V."/>
            <person name="Weissenbach J."/>
            <person name="Mihalcescu I."/>
            <person name="Vermeglio A."/>
            <person name="Achouak W."/>
            <person name="Heulin T."/>
        </authorList>
    </citation>
    <scope>NUCLEOTIDE SEQUENCE [LARGE SCALE GENOMIC DNA]</scope>
    <source>
        <strain evidence="2">ATCC BAA-407 / DSM 14655 / LMG 21543 / TTB310</strain>
    </source>
</reference>
<dbReference type="AlphaFoldDB" id="F5Y3B3"/>
<organism evidence="1 2">
    <name type="scientific">Ramlibacter tataouinensis (strain ATCC BAA-407 / DSM 14655 / LMG 21543 / TTB310)</name>
    <dbReference type="NCBI Taxonomy" id="365046"/>
    <lineage>
        <taxon>Bacteria</taxon>
        <taxon>Pseudomonadati</taxon>
        <taxon>Pseudomonadota</taxon>
        <taxon>Betaproteobacteria</taxon>
        <taxon>Burkholderiales</taxon>
        <taxon>Comamonadaceae</taxon>
        <taxon>Ramlibacter</taxon>
    </lineage>
</organism>